<dbReference type="Proteomes" id="UP000469385">
    <property type="component" value="Unassembled WGS sequence"/>
</dbReference>
<reference evidence="1 2" key="1">
    <citation type="submission" date="2019-12" db="EMBL/GenBank/DDBJ databases">
        <authorList>
            <person name="Huq M.A."/>
        </authorList>
    </citation>
    <scope>NUCLEOTIDE SEQUENCE [LARGE SCALE GENOMIC DNA]</scope>
    <source>
        <strain evidence="1 2">MAH-25</strain>
    </source>
</reference>
<dbReference type="SUPFAM" id="SSF49899">
    <property type="entry name" value="Concanavalin A-like lectins/glucanases"/>
    <property type="match status" value="1"/>
</dbReference>
<comment type="caution">
    <text evidence="1">The sequence shown here is derived from an EMBL/GenBank/DDBJ whole genome shotgun (WGS) entry which is preliminary data.</text>
</comment>
<dbReference type="Gene3D" id="2.60.120.180">
    <property type="match status" value="1"/>
</dbReference>
<dbReference type="RefSeq" id="WP_157398257.1">
    <property type="nucleotide sequence ID" value="NZ_WSEL01000003.1"/>
</dbReference>
<dbReference type="EMBL" id="WSEL01000003">
    <property type="protein sequence ID" value="MVQ30364.1"/>
    <property type="molecule type" value="Genomic_DNA"/>
</dbReference>
<dbReference type="PROSITE" id="PS51257">
    <property type="entry name" value="PROKAR_LIPOPROTEIN"/>
    <property type="match status" value="1"/>
</dbReference>
<proteinExistence type="predicted"/>
<name>A0A6N8ITZ3_9BURK</name>
<dbReference type="AlphaFoldDB" id="A0A6N8ITZ3"/>
<organism evidence="1 2">
    <name type="scientific">Ramlibacter pinisoli</name>
    <dbReference type="NCBI Taxonomy" id="2682844"/>
    <lineage>
        <taxon>Bacteria</taxon>
        <taxon>Pseudomonadati</taxon>
        <taxon>Pseudomonadota</taxon>
        <taxon>Betaproteobacteria</taxon>
        <taxon>Burkholderiales</taxon>
        <taxon>Comamonadaceae</taxon>
        <taxon>Ramlibacter</taxon>
    </lineage>
</organism>
<gene>
    <name evidence="1" type="ORF">GON04_12950</name>
</gene>
<accession>A0A6N8ITZ3</accession>
<evidence type="ECO:0000313" key="1">
    <source>
        <dbReference type="EMBL" id="MVQ30364.1"/>
    </source>
</evidence>
<evidence type="ECO:0000313" key="2">
    <source>
        <dbReference type="Proteomes" id="UP000469385"/>
    </source>
</evidence>
<dbReference type="InterPro" id="IPR013320">
    <property type="entry name" value="ConA-like_dom_sf"/>
</dbReference>
<dbReference type="InterPro" id="IPR013319">
    <property type="entry name" value="GH11/12"/>
</dbReference>
<protein>
    <submittedName>
        <fullName evidence="1">Uncharacterized protein</fullName>
    </submittedName>
</protein>
<keyword evidence="2" id="KW-1185">Reference proteome</keyword>
<dbReference type="GO" id="GO:0004553">
    <property type="term" value="F:hydrolase activity, hydrolyzing O-glycosyl compounds"/>
    <property type="evidence" value="ECO:0007669"/>
    <property type="project" value="InterPro"/>
</dbReference>
<sequence length="338" mass="35358">MTRRSVLSVLGAGALAGCGGGSSGGGGGAGGAGAGRPTGGAALRGVQGTSLPDLLQVGSAPAYWIGDDAWNAVGLRRGTYTGPGGTEFESDYARSATLGPNGEVAWRSGWKWPIGITEVKAYPSAIFGSKPGLASDGPRPGGFNVVLPDNTVSTARPSGTTPGSFLPVTPPAGAPGAWPDMFASFDYAHLVAPSGRGQLTFDLWLQDSPVQASDFDAAPITHEIMIPLDYWGGYGAHGSRDRSWYSHDAVIDGRLWHLYFVRNLLNRGWDLVVFEPDAPLRAGTLNLGLFLQHLSTRTDPSGAPWVTGTEVLVSIELGVEPVEGIGNLQLSNYRVWRA</sequence>